<evidence type="ECO:0000313" key="1">
    <source>
        <dbReference type="EMBL" id="ETN68449.1"/>
    </source>
</evidence>
<gene>
    <name evidence="1" type="ORF">NECAME_15817</name>
</gene>
<dbReference type="KEGG" id="nai:NECAME_15817"/>
<dbReference type="EMBL" id="KI669263">
    <property type="protein sequence ID" value="ETN68449.1"/>
    <property type="molecule type" value="Genomic_DNA"/>
</dbReference>
<name>W2SFQ7_NECAM</name>
<dbReference type="OrthoDB" id="5870799at2759"/>
<reference evidence="2" key="1">
    <citation type="journal article" date="2014" name="Nat. Genet.">
        <title>Genome of the human hookworm Necator americanus.</title>
        <authorList>
            <person name="Tang Y.T."/>
            <person name="Gao X."/>
            <person name="Rosa B.A."/>
            <person name="Abubucker S."/>
            <person name="Hallsworth-Pepin K."/>
            <person name="Martin J."/>
            <person name="Tyagi R."/>
            <person name="Heizer E."/>
            <person name="Zhang X."/>
            <person name="Bhonagiri-Palsikar V."/>
            <person name="Minx P."/>
            <person name="Warren W.C."/>
            <person name="Wang Q."/>
            <person name="Zhan B."/>
            <person name="Hotez P.J."/>
            <person name="Sternberg P.W."/>
            <person name="Dougall A."/>
            <person name="Gaze S.T."/>
            <person name="Mulvenna J."/>
            <person name="Sotillo J."/>
            <person name="Ranganathan S."/>
            <person name="Rabelo E.M."/>
            <person name="Wilson R.K."/>
            <person name="Felgner P.L."/>
            <person name="Bethony J."/>
            <person name="Hawdon J.M."/>
            <person name="Gasser R.B."/>
            <person name="Loukas A."/>
            <person name="Mitreva M."/>
        </authorList>
    </citation>
    <scope>NUCLEOTIDE SEQUENCE [LARGE SCALE GENOMIC DNA]</scope>
</reference>
<dbReference type="Proteomes" id="UP000053676">
    <property type="component" value="Unassembled WGS sequence"/>
</dbReference>
<evidence type="ECO:0000313" key="2">
    <source>
        <dbReference type="Proteomes" id="UP000053676"/>
    </source>
</evidence>
<accession>W2SFQ7</accession>
<keyword evidence="2" id="KW-1185">Reference proteome</keyword>
<organism evidence="1 2">
    <name type="scientific">Necator americanus</name>
    <name type="common">Human hookworm</name>
    <dbReference type="NCBI Taxonomy" id="51031"/>
    <lineage>
        <taxon>Eukaryota</taxon>
        <taxon>Metazoa</taxon>
        <taxon>Ecdysozoa</taxon>
        <taxon>Nematoda</taxon>
        <taxon>Chromadorea</taxon>
        <taxon>Rhabditida</taxon>
        <taxon>Rhabditina</taxon>
        <taxon>Rhabditomorpha</taxon>
        <taxon>Strongyloidea</taxon>
        <taxon>Ancylostomatidae</taxon>
        <taxon>Bunostominae</taxon>
        <taxon>Necator</taxon>
    </lineage>
</organism>
<proteinExistence type="predicted"/>
<protein>
    <submittedName>
        <fullName evidence="1">Uncharacterized protein</fullName>
    </submittedName>
</protein>
<dbReference type="AlphaFoldDB" id="W2SFQ7"/>
<sequence>MPTQHFCSIDNALAPKRMPYWDVRWDLRLPWPADSVVFGANFFQEEEDVVLRRRSLGKYV</sequence>